<dbReference type="SUPFAM" id="SSF54211">
    <property type="entry name" value="Ribosomal protein S5 domain 2-like"/>
    <property type="match status" value="1"/>
</dbReference>
<dbReference type="PRINTS" id="PR00830">
    <property type="entry name" value="ENDOLAPTASE"/>
</dbReference>
<dbReference type="RefSeq" id="WP_005709432.1">
    <property type="nucleotide sequence ID" value="NZ_AJMU01000067.1"/>
</dbReference>
<dbReference type="Proteomes" id="UP000003345">
    <property type="component" value="Unassembled WGS sequence"/>
</dbReference>
<evidence type="ECO:0000259" key="3">
    <source>
        <dbReference type="PROSITE" id="PS51786"/>
    </source>
</evidence>
<dbReference type="InterPro" id="IPR027065">
    <property type="entry name" value="Lon_Prtase"/>
</dbReference>
<protein>
    <recommendedName>
        <fullName evidence="2">endopeptidase La</fullName>
        <ecNumber evidence="2">3.4.21.53</ecNumber>
    </recommendedName>
</protein>
<feature type="domain" description="Lon proteolytic" evidence="3">
    <location>
        <begin position="301"/>
        <end position="498"/>
    </location>
</feature>
<accession>I2NF06</accession>
<dbReference type="InterPro" id="IPR041699">
    <property type="entry name" value="AAA_32"/>
</dbReference>
<dbReference type="Pfam" id="PF13654">
    <property type="entry name" value="AAA_32"/>
    <property type="match status" value="1"/>
</dbReference>
<comment type="caution">
    <text evidence="4">The sequence shown here is derived from an EMBL/GenBank/DDBJ whole genome shotgun (WGS) entry which is preliminary data.</text>
</comment>
<dbReference type="GO" id="GO:0030163">
    <property type="term" value="P:protein catabolic process"/>
    <property type="evidence" value="ECO:0007669"/>
    <property type="project" value="InterPro"/>
</dbReference>
<gene>
    <name evidence="4" type="ORF">HMPREF1054_0553</name>
</gene>
<reference evidence="4 5" key="1">
    <citation type="submission" date="2012-04" db="EMBL/GenBank/DDBJ databases">
        <authorList>
            <person name="Harkins D.M."/>
            <person name="Madupu R."/>
            <person name="Durkin A.S."/>
            <person name="Torralba M."/>
            <person name="Methe B."/>
            <person name="Sutton G.G."/>
            <person name="Nelson K.E."/>
        </authorList>
    </citation>
    <scope>NUCLEOTIDE SEQUENCE [LARGE SCALE GENOMIC DNA]</scope>
    <source>
        <strain evidence="4 5">HK411</strain>
    </source>
</reference>
<dbReference type="OrthoDB" id="9758568at2"/>
<dbReference type="InterPro" id="IPR008269">
    <property type="entry name" value="Lon_proteolytic"/>
</dbReference>
<dbReference type="GO" id="GO:0004176">
    <property type="term" value="F:ATP-dependent peptidase activity"/>
    <property type="evidence" value="ECO:0007669"/>
    <property type="project" value="UniProtKB-UniRule"/>
</dbReference>
<dbReference type="EMBL" id="AJMU01000067">
    <property type="protein sequence ID" value="EIG24417.1"/>
    <property type="molecule type" value="Genomic_DNA"/>
</dbReference>
<dbReference type="Pfam" id="PF05362">
    <property type="entry name" value="Lon_C"/>
    <property type="match status" value="1"/>
</dbReference>
<organism evidence="4 5">
    <name type="scientific">Haemophilus paraphrohaemolyticus HK411</name>
    <dbReference type="NCBI Taxonomy" id="1095743"/>
    <lineage>
        <taxon>Bacteria</taxon>
        <taxon>Pseudomonadati</taxon>
        <taxon>Pseudomonadota</taxon>
        <taxon>Gammaproteobacteria</taxon>
        <taxon>Pasteurellales</taxon>
        <taxon>Pasteurellaceae</taxon>
        <taxon>Haemophilus</taxon>
    </lineage>
</organism>
<keyword evidence="2" id="KW-0378">Hydrolase</keyword>
<dbReference type="PANTHER" id="PTHR10046">
    <property type="entry name" value="ATP DEPENDENT LON PROTEASE FAMILY MEMBER"/>
    <property type="match status" value="1"/>
</dbReference>
<dbReference type="PATRIC" id="fig|1095743.3.peg.1560"/>
<keyword evidence="1 2" id="KW-0645">Protease</keyword>
<evidence type="ECO:0000313" key="4">
    <source>
        <dbReference type="EMBL" id="EIG24417.1"/>
    </source>
</evidence>
<dbReference type="GO" id="GO:0004252">
    <property type="term" value="F:serine-type endopeptidase activity"/>
    <property type="evidence" value="ECO:0007669"/>
    <property type="project" value="UniProtKB-UniRule"/>
</dbReference>
<dbReference type="GO" id="GO:0006508">
    <property type="term" value="P:proteolysis"/>
    <property type="evidence" value="ECO:0007669"/>
    <property type="project" value="UniProtKB-KW"/>
</dbReference>
<proteinExistence type="inferred from homology"/>
<dbReference type="GO" id="GO:0005524">
    <property type="term" value="F:ATP binding"/>
    <property type="evidence" value="ECO:0007669"/>
    <property type="project" value="InterPro"/>
</dbReference>
<evidence type="ECO:0000256" key="2">
    <source>
        <dbReference type="PROSITE-ProRule" id="PRU01122"/>
    </source>
</evidence>
<comment type="similarity">
    <text evidence="2">Belongs to the peptidase S16 family.</text>
</comment>
<evidence type="ECO:0000256" key="1">
    <source>
        <dbReference type="ARBA" id="ARBA00022670"/>
    </source>
</evidence>
<dbReference type="PROSITE" id="PS51786">
    <property type="entry name" value="LON_PROTEOLYTIC"/>
    <property type="match status" value="1"/>
</dbReference>
<keyword evidence="2" id="KW-0720">Serine protease</keyword>
<dbReference type="InterPro" id="IPR014721">
    <property type="entry name" value="Ribsml_uS5_D2-typ_fold_subgr"/>
</dbReference>
<dbReference type="InterPro" id="IPR020568">
    <property type="entry name" value="Ribosomal_Su5_D2-typ_SF"/>
</dbReference>
<dbReference type="Gene3D" id="3.30.230.10">
    <property type="match status" value="1"/>
</dbReference>
<dbReference type="Gene3D" id="3.40.50.300">
    <property type="entry name" value="P-loop containing nucleotide triphosphate hydrolases"/>
    <property type="match status" value="1"/>
</dbReference>
<dbReference type="eggNOG" id="COG1067">
    <property type="taxonomic scope" value="Bacteria"/>
</dbReference>
<dbReference type="InterPro" id="IPR027417">
    <property type="entry name" value="P-loop_NTPase"/>
</dbReference>
<dbReference type="EC" id="3.4.21.53" evidence="2"/>
<sequence>MHLSSLSWQSLFLHHSFKLSDQSVNFFDFQPKAQQALNLFKSQEMGSLLVMKSEVLPEFLDELSVQLSQDNSQPVIVRTEFKASHLFGYTLFLEKENRIETIKGAIQQAQNGILVLRLNTLLHDLKQWDKLKQALLFGFYEQNAVNHVPEALPAIQSPFKLLLVGSREDISMLAAYDGDLYQFAQYTEIDSFLNVDEESLNQWGDYVQAYAQKFVQRRFTLKALNQLLQHYMRESESQTMISISPTKLKNQLLGFAKFYPNSTAFDEVNTYLEALELQASTLNQYALQDILNNQVYIETEDEEIGQINGLSVIEFEGVPYAFGEPLRISCNVQYGDGEITDIERKVELGGNIHSKGILIAQSCLANLLELPTQLPFSASLAFEQSYGEVDGDSSSLAIFCVLVSRLAKVALPQSIAVTGSIDQFGNVLSVGGVNYKIEGFFNLCAARGLTGKQGVVIPTSCISHLSLKSEVIEAVKAGQFQIWAVESVFEAVEILLKNAFYAEDHREKSDKPALFDLIHQGIEQSPNHDVEHKLWHKIFPWWKSH</sequence>
<evidence type="ECO:0000313" key="5">
    <source>
        <dbReference type="Proteomes" id="UP000003345"/>
    </source>
</evidence>
<name>I2NF06_9PAST</name>
<feature type="active site" evidence="2">
    <location>
        <position position="393"/>
    </location>
</feature>
<dbReference type="AlphaFoldDB" id="I2NF06"/>
<feature type="active site" evidence="2">
    <location>
        <position position="436"/>
    </location>
</feature>
<comment type="catalytic activity">
    <reaction evidence="2">
        <text>Hydrolysis of proteins in presence of ATP.</text>
        <dbReference type="EC" id="3.4.21.53"/>
    </reaction>
</comment>